<sequence length="177" mass="19062">MARRFVAVVHCQGDSAFRDDIDPNTLPHDCDAIAGEHPLGVRECHFSCLGGGTCEKVCPEGAIHVDENRVAHVDRERCTGCGACVHSCPQTIITLMPADDFMWVKCSNHEKVVPAMKKCDSVCVGCKTCERVCPADAIHIDAFLAKIDYQKCLSCGMCAAKCPMGVIHDVNGIVAAD</sequence>
<dbReference type="InterPro" id="IPR017900">
    <property type="entry name" value="4Fe4S_Fe_S_CS"/>
</dbReference>
<feature type="domain" description="4Fe-4S ferredoxin-type" evidence="5">
    <location>
        <begin position="69"/>
        <end position="98"/>
    </location>
</feature>
<feature type="domain" description="4Fe-4S ferredoxin-type" evidence="5">
    <location>
        <begin position="37"/>
        <end position="68"/>
    </location>
</feature>
<keyword evidence="3" id="KW-0408">Iron</keyword>
<comment type="caution">
    <text evidence="6">The sequence shown here is derived from an EMBL/GenBank/DDBJ whole genome shotgun (WGS) entry which is preliminary data.</text>
</comment>
<keyword evidence="7" id="KW-1185">Reference proteome</keyword>
<dbReference type="SUPFAM" id="SSF54862">
    <property type="entry name" value="4Fe-4S ferredoxins"/>
    <property type="match status" value="1"/>
</dbReference>
<feature type="domain" description="4Fe-4S ferredoxin-type" evidence="5">
    <location>
        <begin position="143"/>
        <end position="172"/>
    </location>
</feature>
<reference evidence="6 7" key="1">
    <citation type="submission" date="2016-10" db="EMBL/GenBank/DDBJ databases">
        <authorList>
            <person name="Varghese N."/>
            <person name="Submissions S."/>
        </authorList>
    </citation>
    <scope>NUCLEOTIDE SEQUENCE [LARGE SCALE GENOMIC DNA]</scope>
    <source>
        <strain evidence="6 7">WCP15</strain>
    </source>
</reference>
<keyword evidence="1" id="KW-0004">4Fe-4S</keyword>
<dbReference type="PANTHER" id="PTHR43687">
    <property type="entry name" value="ADENYLYLSULFATE REDUCTASE, BETA SUBUNIT"/>
    <property type="match status" value="1"/>
</dbReference>
<dbReference type="InterPro" id="IPR050572">
    <property type="entry name" value="Fe-S_Ferredoxin"/>
</dbReference>
<gene>
    <name evidence="6" type="ORF">SAMN05216447_102232</name>
</gene>
<dbReference type="Proteomes" id="UP000199135">
    <property type="component" value="Unassembled WGS sequence"/>
</dbReference>
<dbReference type="InterPro" id="IPR017896">
    <property type="entry name" value="4Fe4S_Fe-S-bd"/>
</dbReference>
<keyword evidence="2" id="KW-0479">Metal-binding</keyword>
<keyword evidence="4" id="KW-0411">Iron-sulfur</keyword>
<evidence type="ECO:0000256" key="1">
    <source>
        <dbReference type="ARBA" id="ARBA00022485"/>
    </source>
</evidence>
<proteinExistence type="predicted"/>
<feature type="domain" description="4Fe-4S ferredoxin-type" evidence="5">
    <location>
        <begin position="112"/>
        <end position="141"/>
    </location>
</feature>
<dbReference type="RefSeq" id="WP_159443990.1">
    <property type="nucleotide sequence ID" value="NZ_FNWT01000002.1"/>
</dbReference>
<dbReference type="PANTHER" id="PTHR43687:SF1">
    <property type="entry name" value="FERREDOXIN III"/>
    <property type="match status" value="1"/>
</dbReference>
<evidence type="ECO:0000313" key="7">
    <source>
        <dbReference type="Proteomes" id="UP000199135"/>
    </source>
</evidence>
<dbReference type="Pfam" id="PF13187">
    <property type="entry name" value="Fer4_9"/>
    <property type="match status" value="1"/>
</dbReference>
<accession>A0A1H6IE53</accession>
<evidence type="ECO:0000256" key="4">
    <source>
        <dbReference type="ARBA" id="ARBA00023014"/>
    </source>
</evidence>
<dbReference type="PROSITE" id="PS51379">
    <property type="entry name" value="4FE4S_FER_2"/>
    <property type="match status" value="4"/>
</dbReference>
<dbReference type="Gene3D" id="3.30.70.20">
    <property type="match status" value="2"/>
</dbReference>
<dbReference type="PROSITE" id="PS00198">
    <property type="entry name" value="4FE4S_FER_1"/>
    <property type="match status" value="3"/>
</dbReference>
<dbReference type="Pfam" id="PF12838">
    <property type="entry name" value="Fer4_7"/>
    <property type="match status" value="1"/>
</dbReference>
<name>A0A1H6IE53_9ACTN</name>
<evidence type="ECO:0000256" key="3">
    <source>
        <dbReference type="ARBA" id="ARBA00023004"/>
    </source>
</evidence>
<evidence type="ECO:0000259" key="5">
    <source>
        <dbReference type="PROSITE" id="PS51379"/>
    </source>
</evidence>
<organism evidence="6 7">
    <name type="scientific">Parafannyhessea umbonata</name>
    <dbReference type="NCBI Taxonomy" id="604330"/>
    <lineage>
        <taxon>Bacteria</taxon>
        <taxon>Bacillati</taxon>
        <taxon>Actinomycetota</taxon>
        <taxon>Coriobacteriia</taxon>
        <taxon>Coriobacteriales</taxon>
        <taxon>Atopobiaceae</taxon>
        <taxon>Parafannyhessea</taxon>
    </lineage>
</organism>
<protein>
    <submittedName>
        <fullName evidence="6">4Fe-4S dicluster domain-containing protein</fullName>
    </submittedName>
</protein>
<dbReference type="EMBL" id="FNWT01000002">
    <property type="protein sequence ID" value="SEH44507.1"/>
    <property type="molecule type" value="Genomic_DNA"/>
</dbReference>
<dbReference type="CDD" id="cd10549">
    <property type="entry name" value="MtMvhB_like"/>
    <property type="match status" value="1"/>
</dbReference>
<evidence type="ECO:0000256" key="2">
    <source>
        <dbReference type="ARBA" id="ARBA00022723"/>
    </source>
</evidence>
<evidence type="ECO:0000313" key="6">
    <source>
        <dbReference type="EMBL" id="SEH44507.1"/>
    </source>
</evidence>